<evidence type="ECO:0000259" key="8">
    <source>
        <dbReference type="PROSITE" id="PS00624"/>
    </source>
</evidence>
<evidence type="ECO:0000313" key="9">
    <source>
        <dbReference type="EMBL" id="KAJ5727018.1"/>
    </source>
</evidence>
<dbReference type="SUPFAM" id="SSF51905">
    <property type="entry name" value="FAD/NAD(P)-binding domain"/>
    <property type="match status" value="1"/>
</dbReference>
<dbReference type="EMBL" id="JAQJAN010000007">
    <property type="protein sequence ID" value="KAJ5727018.1"/>
    <property type="molecule type" value="Genomic_DNA"/>
</dbReference>
<evidence type="ECO:0000256" key="4">
    <source>
        <dbReference type="ARBA" id="ARBA00022490"/>
    </source>
</evidence>
<keyword evidence="7" id="KW-0285">Flavoprotein</keyword>
<comment type="cofactor">
    <cofactor evidence="7">
        <name>FAD</name>
        <dbReference type="ChEBI" id="CHEBI:57692"/>
    </cofactor>
</comment>
<feature type="binding site" evidence="7">
    <location>
        <begin position="95"/>
        <end position="98"/>
    </location>
    <ligand>
        <name>FAD</name>
        <dbReference type="ChEBI" id="CHEBI:57692"/>
    </ligand>
</feature>
<dbReference type="InterPro" id="IPR007867">
    <property type="entry name" value="GMC_OxRtase_C"/>
</dbReference>
<feature type="active site" description="Proton acceptor" evidence="6">
    <location>
        <position position="553"/>
    </location>
</feature>
<evidence type="ECO:0000256" key="6">
    <source>
        <dbReference type="PIRSR" id="PIRSR000137-1"/>
    </source>
</evidence>
<keyword evidence="10" id="KW-1185">Reference proteome</keyword>
<dbReference type="PIRSF" id="PIRSF000137">
    <property type="entry name" value="Alcohol_oxidase"/>
    <property type="match status" value="1"/>
</dbReference>
<dbReference type="Pfam" id="PF00732">
    <property type="entry name" value="GMC_oxred_N"/>
    <property type="match status" value="1"/>
</dbReference>
<evidence type="ECO:0000256" key="2">
    <source>
        <dbReference type="ARBA" id="ARBA00004496"/>
    </source>
</evidence>
<gene>
    <name evidence="9" type="ORF">N7493_006045</name>
</gene>
<dbReference type="SUPFAM" id="SSF54373">
    <property type="entry name" value="FAD-linked reductases, C-terminal domain"/>
    <property type="match status" value="1"/>
</dbReference>
<accession>A0AAD6MW01</accession>
<dbReference type="InterPro" id="IPR012132">
    <property type="entry name" value="GMC_OxRdtase"/>
</dbReference>
<dbReference type="PANTHER" id="PTHR11552:SF134">
    <property type="entry name" value="GLUCOSE-METHANOL-CHOLINE OXIDOREDUCTASE N-TERMINAL DOMAIN-CONTAINING PROTEIN"/>
    <property type="match status" value="1"/>
</dbReference>
<comment type="caution">
    <text evidence="9">The sequence shown here is derived from an EMBL/GenBank/DDBJ whole genome shotgun (WGS) entry which is preliminary data.</text>
</comment>
<organism evidence="9 10">
    <name type="scientific">Penicillium malachiteum</name>
    <dbReference type="NCBI Taxonomy" id="1324776"/>
    <lineage>
        <taxon>Eukaryota</taxon>
        <taxon>Fungi</taxon>
        <taxon>Dikarya</taxon>
        <taxon>Ascomycota</taxon>
        <taxon>Pezizomycotina</taxon>
        <taxon>Eurotiomycetes</taxon>
        <taxon>Eurotiomycetidae</taxon>
        <taxon>Eurotiales</taxon>
        <taxon>Aspergillaceae</taxon>
        <taxon>Penicillium</taxon>
    </lineage>
</organism>
<name>A0AAD6MW01_9EURO</name>
<keyword evidence="4" id="KW-0963">Cytoplasm</keyword>
<dbReference type="Gene3D" id="3.50.50.60">
    <property type="entry name" value="FAD/NAD(P)-binding domain"/>
    <property type="match status" value="1"/>
</dbReference>
<dbReference type="InterPro" id="IPR036188">
    <property type="entry name" value="FAD/NAD-bd_sf"/>
</dbReference>
<feature type="binding site" evidence="7">
    <location>
        <begin position="508"/>
        <end position="509"/>
    </location>
    <ligand>
        <name>FAD</name>
        <dbReference type="ChEBI" id="CHEBI:57692"/>
    </ligand>
</feature>
<comment type="subcellular location">
    <subcellularLocation>
        <location evidence="2">Cytoplasm</location>
    </subcellularLocation>
    <subcellularLocation>
        <location evidence="1">Secreted</location>
        <location evidence="1">Cell wall</location>
    </subcellularLocation>
</comment>
<feature type="domain" description="Glucose-methanol-choline oxidoreductase N-terminal" evidence="8">
    <location>
        <begin position="274"/>
        <end position="288"/>
    </location>
</feature>
<dbReference type="Pfam" id="PF05199">
    <property type="entry name" value="GMC_oxred_C"/>
    <property type="match status" value="1"/>
</dbReference>
<feature type="active site" description="Proton donor" evidence="6">
    <location>
        <position position="509"/>
    </location>
</feature>
<proteinExistence type="inferred from homology"/>
<evidence type="ECO:0000256" key="5">
    <source>
        <dbReference type="ARBA" id="ARBA00022512"/>
    </source>
</evidence>
<dbReference type="PANTHER" id="PTHR11552">
    <property type="entry name" value="GLUCOSE-METHANOL-CHOLINE GMC OXIDOREDUCTASE"/>
    <property type="match status" value="1"/>
</dbReference>
<evidence type="ECO:0000256" key="3">
    <source>
        <dbReference type="ARBA" id="ARBA00010790"/>
    </source>
</evidence>
<dbReference type="AlphaFoldDB" id="A0AAD6MW01"/>
<dbReference type="Proteomes" id="UP001215712">
    <property type="component" value="Unassembled WGS sequence"/>
</dbReference>
<dbReference type="GO" id="GO:0016614">
    <property type="term" value="F:oxidoreductase activity, acting on CH-OH group of donors"/>
    <property type="evidence" value="ECO:0007669"/>
    <property type="project" value="InterPro"/>
</dbReference>
<reference evidence="9" key="2">
    <citation type="submission" date="2023-01" db="EMBL/GenBank/DDBJ databases">
        <authorList>
            <person name="Petersen C."/>
        </authorList>
    </citation>
    <scope>NUCLEOTIDE SEQUENCE</scope>
    <source>
        <strain evidence="9">IBT 17514</strain>
    </source>
</reference>
<dbReference type="GO" id="GO:0005737">
    <property type="term" value="C:cytoplasm"/>
    <property type="evidence" value="ECO:0007669"/>
    <property type="project" value="UniProtKB-SubCell"/>
</dbReference>
<dbReference type="InterPro" id="IPR000172">
    <property type="entry name" value="GMC_OxRdtase_N"/>
</dbReference>
<keyword evidence="5" id="KW-0964">Secreted</keyword>
<keyword evidence="7" id="KW-0274">FAD</keyword>
<dbReference type="Gene3D" id="3.30.560.10">
    <property type="entry name" value="Glucose Oxidase, domain 3"/>
    <property type="match status" value="1"/>
</dbReference>
<sequence length="578" mass="64314">MTSEDTYDFIVVGAGPAGYALAASLSSTKSKPRVLLLEAGGKNDDETKRVDGKRWTTFMEPTMNWGYKTVPQDTCSGRELDYSRGKGLGGSSASNFGVYTVGAKDDYDAWGEKVGDKVTYGWNAMQPRFKKLETFDGTIYLPENQKYARPDPADHGHEGPLKVGYAKEWEKDLPLILDSLEEAGLQRNLDHNSGNPIGMGLMINSASSGRRTTAALFEHHQNPDGRIPNWVIIHASATRVMFDDKKAIGVETRSQSGSDLNIYYATKEVILSAGTLDTPKILMHSGIGPREHLEEYSIQVVQDLPAVGQGLKDHFFVPLVLARSPETNDRNSFYGSEEAMSAGLAQWNKDKTGPWTKHGCQVACGWFKSDKITSSQEFKDLDLSVQEFMNRETIPHYEIISGFPMHLMFPQLFQDYSYLSLIGFLMNEQSTGEVRLQSSKPEDPLLFDPKALTHPFDQRAAIEIYRHLLDITKHPAFAKDTISTILEAPSESDEDILQFWKDNTSSSWHMTGTVKMGKEGDVDAAVDNRFRVFRVEGLRVADMSVVPVMTNNHTQATAYVTGTTCAEVLIGEYALDEE</sequence>
<dbReference type="GO" id="GO:0050660">
    <property type="term" value="F:flavin adenine dinucleotide binding"/>
    <property type="evidence" value="ECO:0007669"/>
    <property type="project" value="InterPro"/>
</dbReference>
<evidence type="ECO:0000256" key="1">
    <source>
        <dbReference type="ARBA" id="ARBA00004191"/>
    </source>
</evidence>
<keyword evidence="5" id="KW-0134">Cell wall</keyword>
<evidence type="ECO:0000313" key="10">
    <source>
        <dbReference type="Proteomes" id="UP001215712"/>
    </source>
</evidence>
<dbReference type="PROSITE" id="PS00624">
    <property type="entry name" value="GMC_OXRED_2"/>
    <property type="match status" value="1"/>
</dbReference>
<evidence type="ECO:0000256" key="7">
    <source>
        <dbReference type="PIRSR" id="PIRSR000137-2"/>
    </source>
</evidence>
<protein>
    <recommendedName>
        <fullName evidence="8">Glucose-methanol-choline oxidoreductase N-terminal domain-containing protein</fullName>
    </recommendedName>
</protein>
<reference evidence="9" key="1">
    <citation type="journal article" date="2023" name="IMA Fungus">
        <title>Comparative genomic study of the Penicillium genus elucidates a diverse pangenome and 15 lateral gene transfer events.</title>
        <authorList>
            <person name="Petersen C."/>
            <person name="Sorensen T."/>
            <person name="Nielsen M.R."/>
            <person name="Sondergaard T.E."/>
            <person name="Sorensen J.L."/>
            <person name="Fitzpatrick D.A."/>
            <person name="Frisvad J.C."/>
            <person name="Nielsen K.L."/>
        </authorList>
    </citation>
    <scope>NUCLEOTIDE SEQUENCE</scope>
    <source>
        <strain evidence="9">IBT 17514</strain>
    </source>
</reference>
<comment type="similarity">
    <text evidence="3">Belongs to the GMC oxidoreductase family.</text>
</comment>